<evidence type="ECO:0000256" key="4">
    <source>
        <dbReference type="ARBA" id="ARBA00022917"/>
    </source>
</evidence>
<reference evidence="7" key="1">
    <citation type="submission" date="2019-08" db="EMBL/GenBank/DDBJ databases">
        <title>Carotenoids and Carotenoid Binding Proteins in the Halophilic Cyanobacterium Euhalothece sp. ZM00.</title>
        <authorList>
            <person name="Cho S.M."/>
            <person name="Song J.Y."/>
            <person name="Park Y.-I."/>
        </authorList>
    </citation>
    <scope>NUCLEOTIDE SEQUENCE [LARGE SCALE GENOMIC DNA]</scope>
    <source>
        <strain evidence="7">Z-M001</strain>
    </source>
</reference>
<evidence type="ECO:0000313" key="8">
    <source>
        <dbReference type="Proteomes" id="UP000318453"/>
    </source>
</evidence>
<name>A0A5B8NKH2_9CHRO</name>
<dbReference type="GO" id="GO:1990112">
    <property type="term" value="C:RQC complex"/>
    <property type="evidence" value="ECO:0007669"/>
    <property type="project" value="TreeGrafter"/>
</dbReference>
<evidence type="ECO:0000256" key="2">
    <source>
        <dbReference type="ARBA" id="ARBA00022730"/>
    </source>
</evidence>
<dbReference type="AlphaFoldDB" id="A0A5B8NKH2"/>
<dbReference type="Proteomes" id="UP000318453">
    <property type="component" value="Chromosome"/>
</dbReference>
<dbReference type="Gene3D" id="2.30.310.10">
    <property type="entry name" value="ibrinogen binding protein from staphylococcus aureus domain"/>
    <property type="match status" value="1"/>
</dbReference>
<evidence type="ECO:0000256" key="3">
    <source>
        <dbReference type="ARBA" id="ARBA00022884"/>
    </source>
</evidence>
<gene>
    <name evidence="5" type="primary">rqcH</name>
    <name evidence="7" type="ORF">FRE64_07195</name>
</gene>
<feature type="domain" description="NFACT RNA-binding" evidence="6">
    <location>
        <begin position="456"/>
        <end position="546"/>
    </location>
</feature>
<keyword evidence="4 5" id="KW-0648">Protein biosynthesis</keyword>
<dbReference type="PANTHER" id="PTHR15239:SF6">
    <property type="entry name" value="RIBOSOME QUALITY CONTROL COMPLEX SUBUNIT NEMF"/>
    <property type="match status" value="1"/>
</dbReference>
<keyword evidence="3 5" id="KW-0694">RNA-binding</keyword>
<comment type="similarity">
    <text evidence="5">Belongs to the NEMF family.</text>
</comment>
<evidence type="ECO:0000256" key="5">
    <source>
        <dbReference type="HAMAP-Rule" id="MF_00844"/>
    </source>
</evidence>
<accession>A0A5B8NKH2</accession>
<evidence type="ECO:0000259" key="6">
    <source>
        <dbReference type="Pfam" id="PF05670"/>
    </source>
</evidence>
<comment type="subunit">
    <text evidence="5">Associates with stalled 50S ribosomal subunits. Binds to RqcP.</text>
</comment>
<feature type="coiled-coil region" evidence="5">
    <location>
        <begin position="297"/>
        <end position="324"/>
    </location>
</feature>
<dbReference type="InterPro" id="IPR043682">
    <property type="entry name" value="RqcH_bacterial"/>
</dbReference>
<keyword evidence="5" id="KW-0175">Coiled coil</keyword>
<dbReference type="EMBL" id="CP042326">
    <property type="protein sequence ID" value="QDZ39742.1"/>
    <property type="molecule type" value="Genomic_DNA"/>
</dbReference>
<dbReference type="KEGG" id="enn:FRE64_07195"/>
<dbReference type="Pfam" id="PF05670">
    <property type="entry name" value="NFACT-R_1"/>
    <property type="match status" value="1"/>
</dbReference>
<dbReference type="GO" id="GO:0043023">
    <property type="term" value="F:ribosomal large subunit binding"/>
    <property type="evidence" value="ECO:0007669"/>
    <property type="project" value="UniProtKB-UniRule"/>
</dbReference>
<dbReference type="RefSeq" id="WP_146295339.1">
    <property type="nucleotide sequence ID" value="NZ_CP042326.1"/>
</dbReference>
<dbReference type="GO" id="GO:0000049">
    <property type="term" value="F:tRNA binding"/>
    <property type="evidence" value="ECO:0007669"/>
    <property type="project" value="UniProtKB-UniRule"/>
</dbReference>
<keyword evidence="2 5" id="KW-0699">rRNA-binding</keyword>
<sequence length="572" mass="66003">MQPVDLTTLRAICAELRAGWLPARLEQVYQRDRATIALALRTLKGRDWLTLSWHPQAARVCIEDPPPRTPDTFTFSDQLRHQLQGLALIAMPLISPWERVIDFQFAARPDDPPLWHLYGEIMGKYSNIILTNANQEIITAAHQVSPEKSSLRPVQTGQLYEPPPALTGDIPSREESQASWQERVSLIPDQLKRQLLKTYRGLGPNLVTAMIERAGLDPQQTTDSLTPNNWTTLFQVWQEWLEILETENFQPGWTENAFTVLGWGMIKPVASTQTLLKEYYQEQLNQQAFKQLSHQLLQKVSNLIKKQQQKKETFQQRLQQSDQAEIYRQQGDLLMAYSYQWEPGLSSMQLPDFETGELITIPLNPEKNAIQNAQSYYKQHQKLKRARQAVEPLLTATDKEINYLQQVEASLKQLTDYQHWGDLQTLKEIQEELIEQGYILRQRERTLNEQAQPINYYTPSGYEVLVGRNNRQNDNLTFRVATDYDLWFHSQEIPGSHVLLRLPAGAIPEEKDLQCAANIAAYYSRARESQQVPIIYTKPKYVYKPKGAKPGMALYDHETVIWGKPQELNSIN</sequence>
<protein>
    <recommendedName>
        <fullName evidence="5">Rqc2 homolog RqcH</fullName>
        <shortName evidence="5">RqcH</shortName>
    </recommendedName>
</protein>
<evidence type="ECO:0000256" key="1">
    <source>
        <dbReference type="ARBA" id="ARBA00022555"/>
    </source>
</evidence>
<dbReference type="GO" id="GO:0019843">
    <property type="term" value="F:rRNA binding"/>
    <property type="evidence" value="ECO:0007669"/>
    <property type="project" value="UniProtKB-UniRule"/>
</dbReference>
<evidence type="ECO:0000313" key="7">
    <source>
        <dbReference type="EMBL" id="QDZ39742.1"/>
    </source>
</evidence>
<dbReference type="InterPro" id="IPR008532">
    <property type="entry name" value="NFACT_RNA-bd"/>
</dbReference>
<dbReference type="Pfam" id="PF05833">
    <property type="entry name" value="NFACT_N"/>
    <property type="match status" value="1"/>
</dbReference>
<dbReference type="HAMAP" id="MF_00844_B">
    <property type="entry name" value="RqcH_B"/>
    <property type="match status" value="1"/>
</dbReference>
<proteinExistence type="inferred from homology"/>
<dbReference type="OrthoDB" id="9766163at2"/>
<keyword evidence="8" id="KW-1185">Reference proteome</keyword>
<organism evidence="7 8">
    <name type="scientific">Euhalothece natronophila Z-M001</name>
    <dbReference type="NCBI Taxonomy" id="522448"/>
    <lineage>
        <taxon>Bacteria</taxon>
        <taxon>Bacillati</taxon>
        <taxon>Cyanobacteriota</taxon>
        <taxon>Cyanophyceae</taxon>
        <taxon>Oscillatoriophycideae</taxon>
        <taxon>Chroococcales</taxon>
        <taxon>Halothecacae</taxon>
        <taxon>Halothece cluster</taxon>
        <taxon>Euhalothece</taxon>
    </lineage>
</organism>
<dbReference type="InterPro" id="IPR051608">
    <property type="entry name" value="RQC_Subunit_NEMF"/>
</dbReference>
<comment type="function">
    <text evidence="5">Key component of the ribosome quality control system (RQC), a ribosome-associated complex that mediates the extraction of incompletely synthesized nascent chains from stalled ribosomes and their subsequent degradation. RqcH recruits Ala-charged tRNA, and with RqcP directs the elongation of stalled nascent chains on 50S ribosomal subunits, leading to non-templated C-terminal alanine extensions (Ala tail). The Ala tail promotes nascent chain degradation. May add between 1 and at least 8 Ala residues. Binds to stalled 50S ribosomal subunits.</text>
</comment>
<dbReference type="PANTHER" id="PTHR15239">
    <property type="entry name" value="NUCLEAR EXPORT MEDIATOR FACTOR NEMF"/>
    <property type="match status" value="1"/>
</dbReference>
<dbReference type="GO" id="GO:0072344">
    <property type="term" value="P:rescue of stalled ribosome"/>
    <property type="evidence" value="ECO:0007669"/>
    <property type="project" value="UniProtKB-UniRule"/>
</dbReference>
<keyword evidence="1 5" id="KW-0820">tRNA-binding</keyword>